<keyword evidence="11" id="KW-1208">Phospholipid metabolism</keyword>
<evidence type="ECO:0000256" key="2">
    <source>
        <dbReference type="ARBA" id="ARBA00022475"/>
    </source>
</evidence>
<evidence type="ECO:0000256" key="6">
    <source>
        <dbReference type="ARBA" id="ARBA00022737"/>
    </source>
</evidence>
<evidence type="ECO:0000256" key="8">
    <source>
        <dbReference type="ARBA" id="ARBA00023098"/>
    </source>
</evidence>
<evidence type="ECO:0000256" key="4">
    <source>
        <dbReference type="ARBA" id="ARBA00022679"/>
    </source>
</evidence>
<dbReference type="InterPro" id="IPR022924">
    <property type="entry name" value="Cardiolipin_synthase"/>
</dbReference>
<dbReference type="EMBL" id="LILC01000037">
    <property type="protein sequence ID" value="KOO37312.1"/>
    <property type="molecule type" value="Genomic_DNA"/>
</dbReference>
<dbReference type="PANTHER" id="PTHR21248:SF7">
    <property type="entry name" value="MINOR CARDIOLIPIN SYNTHASE CLSB"/>
    <property type="match status" value="1"/>
</dbReference>
<dbReference type="NCBIfam" id="TIGR04265">
    <property type="entry name" value="bac_cardiolipin"/>
    <property type="match status" value="1"/>
</dbReference>
<dbReference type="CDD" id="cd09110">
    <property type="entry name" value="PLDc_CLS_1"/>
    <property type="match status" value="1"/>
</dbReference>
<accession>A0A0M0KFF5</accession>
<dbReference type="GO" id="GO:0005886">
    <property type="term" value="C:plasma membrane"/>
    <property type="evidence" value="ECO:0007669"/>
    <property type="project" value="UniProtKB-SubCell"/>
</dbReference>
<dbReference type="Gene3D" id="3.30.870.10">
    <property type="entry name" value="Endonuclease Chain A"/>
    <property type="match status" value="2"/>
</dbReference>
<sequence length="400" mass="45760">MLATLIVILLLIIFIAWLAIDFAAGKRAMLQSIPEPKYPSRTGSLQLFTNGNHLYEDYFAEIEKATSFVHILFYVVQDDDISKKFFALLEKKAKQNVEVRLLVDWIGSAKMTLKSIRSLKASGVHFSYSHLPKFPYLFYTLNARNHRKVTIVDGKIGYIGGFNIGQEYLGLNPVLGNWKDYHLKMKGKAVEDLEMQFLLDWKRATSEDLLDCSDYFCSLPEGDLEIRIMSSEGKSLESDFLSLVERAQKELCIGTPYFVPSQRLFQALLDALKRGVSVHILMPMKPDHKFVKDAAFAYIPALLEAGCHIHQYYYGFYHAKAVIVDESVCDIGTGNFDKRSMFLNSEINCFISTASFVKYARDTFFQNVDECTPLELYHIEKRTLFEKGKEMVATWVSPFL</sequence>
<name>A0A0M0KFF5_9BACI</name>
<evidence type="ECO:0000256" key="5">
    <source>
        <dbReference type="ARBA" id="ARBA00022692"/>
    </source>
</evidence>
<evidence type="ECO:0000256" key="10">
    <source>
        <dbReference type="ARBA" id="ARBA00023209"/>
    </source>
</evidence>
<protein>
    <recommendedName>
        <fullName evidence="12">Cardiolipin synthase</fullName>
        <ecNumber evidence="12">2.7.8.-</ecNumber>
    </recommendedName>
</protein>
<evidence type="ECO:0000256" key="3">
    <source>
        <dbReference type="ARBA" id="ARBA00022516"/>
    </source>
</evidence>
<dbReference type="SMART" id="SM00155">
    <property type="entry name" value="PLDc"/>
    <property type="match status" value="2"/>
</dbReference>
<keyword evidence="6" id="KW-0677">Repeat</keyword>
<evidence type="ECO:0000256" key="11">
    <source>
        <dbReference type="ARBA" id="ARBA00023264"/>
    </source>
</evidence>
<dbReference type="GO" id="GO:0032049">
    <property type="term" value="P:cardiolipin biosynthetic process"/>
    <property type="evidence" value="ECO:0007669"/>
    <property type="project" value="UniProtKB-UniRule"/>
</dbReference>
<organism evidence="14 15">
    <name type="scientific">Priestia koreensis</name>
    <dbReference type="NCBI Taxonomy" id="284581"/>
    <lineage>
        <taxon>Bacteria</taxon>
        <taxon>Bacillati</taxon>
        <taxon>Bacillota</taxon>
        <taxon>Bacilli</taxon>
        <taxon>Bacillales</taxon>
        <taxon>Bacillaceae</taxon>
        <taxon>Priestia</taxon>
    </lineage>
</organism>
<evidence type="ECO:0000256" key="7">
    <source>
        <dbReference type="ARBA" id="ARBA00022989"/>
    </source>
</evidence>
<dbReference type="PANTHER" id="PTHR21248">
    <property type="entry name" value="CARDIOLIPIN SYNTHASE"/>
    <property type="match status" value="1"/>
</dbReference>
<dbReference type="CDD" id="cd09112">
    <property type="entry name" value="PLDc_CLS_2"/>
    <property type="match status" value="1"/>
</dbReference>
<dbReference type="PROSITE" id="PS50035">
    <property type="entry name" value="PLD"/>
    <property type="match status" value="2"/>
</dbReference>
<keyword evidence="2" id="KW-1003">Cell membrane</keyword>
<keyword evidence="7" id="KW-1133">Transmembrane helix</keyword>
<reference evidence="15" key="1">
    <citation type="submission" date="2015-08" db="EMBL/GenBank/DDBJ databases">
        <title>Fjat-14210 dsm16467.</title>
        <authorList>
            <person name="Liu B."/>
            <person name="Wang J."/>
            <person name="Zhu Y."/>
            <person name="Liu G."/>
            <person name="Chen Q."/>
            <person name="Chen Z."/>
            <person name="Lan J."/>
            <person name="Che J."/>
            <person name="Ge C."/>
            <person name="Shi H."/>
            <person name="Pan Z."/>
            <person name="Liu X."/>
        </authorList>
    </citation>
    <scope>NUCLEOTIDE SEQUENCE [LARGE SCALE GENOMIC DNA]</scope>
    <source>
        <strain evidence="15">DSM 16467</strain>
    </source>
</reference>
<dbReference type="EC" id="2.7.8.-" evidence="12"/>
<keyword evidence="4" id="KW-0808">Transferase</keyword>
<dbReference type="GO" id="GO:0008808">
    <property type="term" value="F:cardiolipin synthase activity"/>
    <property type="evidence" value="ECO:0007669"/>
    <property type="project" value="UniProtKB-UniRule"/>
</dbReference>
<proteinExistence type="predicted"/>
<dbReference type="PATRIC" id="fig|284581.3.peg.3432"/>
<evidence type="ECO:0000259" key="13">
    <source>
        <dbReference type="PROSITE" id="PS50035"/>
    </source>
</evidence>
<keyword evidence="8" id="KW-0443">Lipid metabolism</keyword>
<feature type="domain" description="PLD phosphodiesterase" evidence="13">
    <location>
        <begin position="141"/>
        <end position="168"/>
    </location>
</feature>
<keyword evidence="5" id="KW-0812">Transmembrane</keyword>
<comment type="caution">
    <text evidence="14">The sequence shown here is derived from an EMBL/GenBank/DDBJ whole genome shotgun (WGS) entry which is preliminary data.</text>
</comment>
<dbReference type="Pfam" id="PF13091">
    <property type="entry name" value="PLDc_2"/>
    <property type="match status" value="2"/>
</dbReference>
<feature type="domain" description="PLD phosphodiesterase" evidence="13">
    <location>
        <begin position="313"/>
        <end position="340"/>
    </location>
</feature>
<evidence type="ECO:0000313" key="15">
    <source>
        <dbReference type="Proteomes" id="UP000037558"/>
    </source>
</evidence>
<dbReference type="STRING" id="284581.AMD01_22865"/>
<gene>
    <name evidence="14" type="ORF">AMD01_22865</name>
</gene>
<evidence type="ECO:0000256" key="9">
    <source>
        <dbReference type="ARBA" id="ARBA00023136"/>
    </source>
</evidence>
<evidence type="ECO:0000256" key="1">
    <source>
        <dbReference type="ARBA" id="ARBA00004236"/>
    </source>
</evidence>
<evidence type="ECO:0000313" key="14">
    <source>
        <dbReference type="EMBL" id="KOO37312.1"/>
    </source>
</evidence>
<comment type="subcellular location">
    <subcellularLocation>
        <location evidence="1">Cell membrane</location>
    </subcellularLocation>
</comment>
<dbReference type="Proteomes" id="UP000037558">
    <property type="component" value="Unassembled WGS sequence"/>
</dbReference>
<dbReference type="FunFam" id="3.30.870.10:FF:000014">
    <property type="entry name" value="Cardiolipin synthase"/>
    <property type="match status" value="1"/>
</dbReference>
<dbReference type="InterPro" id="IPR025202">
    <property type="entry name" value="PLD-like_dom"/>
</dbReference>
<dbReference type="RefSeq" id="WP_053403751.1">
    <property type="nucleotide sequence ID" value="NZ_JAUKEN010000003.1"/>
</dbReference>
<dbReference type="InterPro" id="IPR001736">
    <property type="entry name" value="PLipase_D/transphosphatidylase"/>
</dbReference>
<keyword evidence="3" id="KW-0444">Lipid biosynthesis</keyword>
<keyword evidence="10" id="KW-0594">Phospholipid biosynthesis</keyword>
<keyword evidence="15" id="KW-1185">Reference proteome</keyword>
<keyword evidence="9" id="KW-0472">Membrane</keyword>
<dbReference type="SUPFAM" id="SSF56024">
    <property type="entry name" value="Phospholipase D/nuclease"/>
    <property type="match status" value="2"/>
</dbReference>
<evidence type="ECO:0000256" key="12">
    <source>
        <dbReference type="NCBIfam" id="TIGR04265"/>
    </source>
</evidence>
<dbReference type="AlphaFoldDB" id="A0A0M0KFF5"/>